<comment type="caution">
    <text evidence="1">The sequence shown here is derived from an EMBL/GenBank/DDBJ whole genome shotgun (WGS) entry which is preliminary data.</text>
</comment>
<dbReference type="EMBL" id="NXHG01000048">
    <property type="protein sequence ID" value="PCM58294.1"/>
    <property type="molecule type" value="Genomic_DNA"/>
</dbReference>
<dbReference type="AlphaFoldDB" id="A0A2A5MBK9"/>
<evidence type="ECO:0000313" key="2">
    <source>
        <dbReference type="Proteomes" id="UP000217648"/>
    </source>
</evidence>
<dbReference type="Proteomes" id="UP000217648">
    <property type="component" value="Unassembled WGS sequence"/>
</dbReference>
<evidence type="ECO:0000313" key="1">
    <source>
        <dbReference type="EMBL" id="PCM58294.1"/>
    </source>
</evidence>
<gene>
    <name evidence="1" type="ORF">CP911_28395</name>
</gene>
<sequence>MFSFPLISARRLNRKKDASRGFFSTFGIATSCQTLDLTGWQILINNLTLYGNQPESTVMKMDARRALQMDTAV</sequence>
<proteinExistence type="predicted"/>
<accession>A0A2A5MBK9</accession>
<reference evidence="1 2" key="1">
    <citation type="submission" date="2017-09" db="EMBL/GenBank/DDBJ databases">
        <title>Mdr eskape-Ghana.</title>
        <authorList>
            <person name="Agyepong N."/>
            <person name="Janice J."/>
            <person name="Samuelsen O."/>
            <person name="Owusu-Ofori A."/>
            <person name="Sundsfjord A."/>
            <person name="Essack S."/>
            <person name="Pedersen T."/>
        </authorList>
    </citation>
    <scope>NUCLEOTIDE SEQUENCE [LARGE SCALE GENOMIC DNA]</scope>
    <source>
        <strain evidence="1 2">46</strain>
    </source>
</reference>
<protein>
    <submittedName>
        <fullName evidence="1">Uncharacterized protein</fullName>
    </submittedName>
</protein>
<organism evidence="1 2">
    <name type="scientific">Klebsiella quasipneumoniae</name>
    <dbReference type="NCBI Taxonomy" id="1463165"/>
    <lineage>
        <taxon>Bacteria</taxon>
        <taxon>Pseudomonadati</taxon>
        <taxon>Pseudomonadota</taxon>
        <taxon>Gammaproteobacteria</taxon>
        <taxon>Enterobacterales</taxon>
        <taxon>Enterobacteriaceae</taxon>
        <taxon>Klebsiella/Raoultella group</taxon>
        <taxon>Klebsiella</taxon>
        <taxon>Klebsiella pneumoniae complex</taxon>
    </lineage>
</organism>
<name>A0A2A5MBK9_9ENTR</name>